<reference evidence="9" key="1">
    <citation type="submission" date="2020-07" db="EMBL/GenBank/DDBJ databases">
        <title>novel species isolated from the respiratory tract of Marmot.</title>
        <authorList>
            <person name="Zhang G."/>
        </authorList>
    </citation>
    <scope>NUCLEOTIDE SEQUENCE [LARGE SCALE GENOMIC DNA]</scope>
    <source>
        <strain evidence="9">686</strain>
    </source>
</reference>
<dbReference type="NCBIfam" id="TIGR03954">
    <property type="entry name" value="integ_memb_HG"/>
    <property type="match status" value="1"/>
</dbReference>
<dbReference type="PANTHER" id="PTHR40077">
    <property type="entry name" value="MEMBRANE PROTEIN-RELATED"/>
    <property type="match status" value="1"/>
</dbReference>
<name>A0A7D7R2A4_9ACTN</name>
<feature type="domain" description="DUF3817" evidence="7">
    <location>
        <begin position="12"/>
        <end position="113"/>
    </location>
</feature>
<evidence type="ECO:0000256" key="4">
    <source>
        <dbReference type="ARBA" id="ARBA00022989"/>
    </source>
</evidence>
<keyword evidence="2" id="KW-1003">Cell membrane</keyword>
<dbReference type="KEGG" id="gji:H1R19_09410"/>
<accession>A0A7D7R2A4</accession>
<dbReference type="InterPro" id="IPR023845">
    <property type="entry name" value="DUF3817_TM"/>
</dbReference>
<gene>
    <name evidence="8" type="ORF">H1R19_09410</name>
</gene>
<keyword evidence="9" id="KW-1185">Reference proteome</keyword>
<evidence type="ECO:0000256" key="2">
    <source>
        <dbReference type="ARBA" id="ARBA00022475"/>
    </source>
</evidence>
<evidence type="ECO:0000256" key="6">
    <source>
        <dbReference type="SAM" id="Phobius"/>
    </source>
</evidence>
<keyword evidence="4 6" id="KW-1133">Transmembrane helix</keyword>
<keyword evidence="3 6" id="KW-0812">Transmembrane</keyword>
<feature type="transmembrane region" description="Helical" evidence="6">
    <location>
        <begin position="89"/>
        <end position="111"/>
    </location>
</feature>
<evidence type="ECO:0000313" key="8">
    <source>
        <dbReference type="EMBL" id="QMT03291.1"/>
    </source>
</evidence>
<sequence>MLSFFDLRTPAKRFRLVAVAEAITWAWLLVGMVLKRVNDDPEAIAMPGATHGAVFVLFVIVALVTAFQLKWNAVTWELSVGSRRIGVPIVTLLALASSVPPFGTIVFEWWARRNGYLAELSTAAPARQATA</sequence>
<evidence type="ECO:0000256" key="1">
    <source>
        <dbReference type="ARBA" id="ARBA00004651"/>
    </source>
</evidence>
<evidence type="ECO:0000256" key="5">
    <source>
        <dbReference type="ARBA" id="ARBA00023136"/>
    </source>
</evidence>
<feature type="transmembrane region" description="Helical" evidence="6">
    <location>
        <begin position="14"/>
        <end position="34"/>
    </location>
</feature>
<comment type="subcellular location">
    <subcellularLocation>
        <location evidence="1">Cell membrane</location>
        <topology evidence="1">Multi-pass membrane protein</topology>
    </subcellularLocation>
</comment>
<dbReference type="Pfam" id="PF12823">
    <property type="entry name" value="DUF3817"/>
    <property type="match status" value="1"/>
</dbReference>
<keyword evidence="5 6" id="KW-0472">Membrane</keyword>
<feature type="transmembrane region" description="Helical" evidence="6">
    <location>
        <begin position="46"/>
        <end position="69"/>
    </location>
</feature>
<organism evidence="8 9">
    <name type="scientific">Gordonia jinghuaiqii</name>
    <dbReference type="NCBI Taxonomy" id="2758710"/>
    <lineage>
        <taxon>Bacteria</taxon>
        <taxon>Bacillati</taxon>
        <taxon>Actinomycetota</taxon>
        <taxon>Actinomycetes</taxon>
        <taxon>Mycobacteriales</taxon>
        <taxon>Gordoniaceae</taxon>
        <taxon>Gordonia</taxon>
    </lineage>
</organism>
<proteinExistence type="predicted"/>
<evidence type="ECO:0000259" key="7">
    <source>
        <dbReference type="Pfam" id="PF12823"/>
    </source>
</evidence>
<dbReference type="PANTHER" id="PTHR40077:SF1">
    <property type="entry name" value="MEMBRANE PROTEIN"/>
    <property type="match status" value="1"/>
</dbReference>
<dbReference type="EMBL" id="CP059491">
    <property type="protein sequence ID" value="QMT03291.1"/>
    <property type="molecule type" value="Genomic_DNA"/>
</dbReference>
<dbReference type="Proteomes" id="UP000515663">
    <property type="component" value="Chromosome"/>
</dbReference>
<dbReference type="GO" id="GO:0005886">
    <property type="term" value="C:plasma membrane"/>
    <property type="evidence" value="ECO:0007669"/>
    <property type="project" value="UniProtKB-SubCell"/>
</dbReference>
<evidence type="ECO:0000256" key="3">
    <source>
        <dbReference type="ARBA" id="ARBA00022692"/>
    </source>
</evidence>
<protein>
    <submittedName>
        <fullName evidence="8">DUF3817 domain-containing protein</fullName>
    </submittedName>
</protein>
<evidence type="ECO:0000313" key="9">
    <source>
        <dbReference type="Proteomes" id="UP000515663"/>
    </source>
</evidence>
<dbReference type="RefSeq" id="WP_188331776.1">
    <property type="nucleotide sequence ID" value="NZ_CP059491.1"/>
</dbReference>
<dbReference type="AlphaFoldDB" id="A0A7D7R2A4"/>